<feature type="domain" description="MotA/TolQ/ExbB proton channel" evidence="8">
    <location>
        <begin position="116"/>
        <end position="230"/>
    </location>
</feature>
<dbReference type="PANTHER" id="PTHR30433">
    <property type="entry name" value="CHEMOTAXIS PROTEIN MOTA"/>
    <property type="match status" value="1"/>
</dbReference>
<evidence type="ECO:0000256" key="2">
    <source>
        <dbReference type="ARBA" id="ARBA00022475"/>
    </source>
</evidence>
<evidence type="ECO:0000256" key="7">
    <source>
        <dbReference type="SAM" id="Phobius"/>
    </source>
</evidence>
<organism evidence="10">
    <name type="scientific">marine sediment metagenome</name>
    <dbReference type="NCBI Taxonomy" id="412755"/>
    <lineage>
        <taxon>unclassified sequences</taxon>
        <taxon>metagenomes</taxon>
        <taxon>ecological metagenomes</taxon>
    </lineage>
</organism>
<feature type="transmembrane region" description="Helical" evidence="7">
    <location>
        <begin position="12"/>
        <end position="31"/>
    </location>
</feature>
<dbReference type="GO" id="GO:0006935">
    <property type="term" value="P:chemotaxis"/>
    <property type="evidence" value="ECO:0007669"/>
    <property type="project" value="InterPro"/>
</dbReference>
<evidence type="ECO:0000259" key="8">
    <source>
        <dbReference type="Pfam" id="PF01618"/>
    </source>
</evidence>
<dbReference type="Pfam" id="PF01618">
    <property type="entry name" value="MotA_ExbB"/>
    <property type="match status" value="1"/>
</dbReference>
<feature type="transmembrane region" description="Helical" evidence="7">
    <location>
        <begin position="163"/>
        <end position="183"/>
    </location>
</feature>
<evidence type="ECO:0000256" key="5">
    <source>
        <dbReference type="ARBA" id="ARBA00022989"/>
    </source>
</evidence>
<dbReference type="GO" id="GO:0071978">
    <property type="term" value="P:bacterial-type flagellum-dependent swarming motility"/>
    <property type="evidence" value="ECO:0007669"/>
    <property type="project" value="InterPro"/>
</dbReference>
<comment type="subcellular location">
    <subcellularLocation>
        <location evidence="1">Cell membrane</location>
        <topology evidence="1">Multi-pass membrane protein</topology>
    </subcellularLocation>
</comment>
<evidence type="ECO:0000313" key="10">
    <source>
        <dbReference type="EMBL" id="KKN42457.1"/>
    </source>
</evidence>
<sequence>MLQHVSRERWVVDKLSIFGLFVALGAIGLGYSLEGGVVSALFNGPALIMVLGGTLGAVMLQTSASTFKKMLNMSSWVFVAPQYDIEDAIEQVKRWSYKARQEGYLALENEALAHPDAYAAKGLSLLVDGCSEQKLRDTLEIDLLLERDRLLEAARVYEAMGGYSPTIGILGAVLGLIQAMSFITDPQMLGAGVATAFIATIYGVGLANLLFLPMANKLKQRVEQKMLYHEMLAEGVIAISVGESPVNIELKLEAYRVERPNLVDE</sequence>
<dbReference type="GO" id="GO:0005886">
    <property type="term" value="C:plasma membrane"/>
    <property type="evidence" value="ECO:0007669"/>
    <property type="project" value="UniProtKB-SubCell"/>
</dbReference>
<comment type="caution">
    <text evidence="10">The sequence shown here is derived from an EMBL/GenBank/DDBJ whole genome shotgun (WGS) entry which is preliminary data.</text>
</comment>
<dbReference type="Pfam" id="PF20560">
    <property type="entry name" value="MotA_N"/>
    <property type="match status" value="1"/>
</dbReference>
<dbReference type="InterPro" id="IPR002898">
    <property type="entry name" value="MotA_ExbB_proton_chnl"/>
</dbReference>
<evidence type="ECO:0000259" key="9">
    <source>
        <dbReference type="Pfam" id="PF20560"/>
    </source>
</evidence>
<dbReference type="InterPro" id="IPR046786">
    <property type="entry name" value="MotA_N"/>
</dbReference>
<protein>
    <submittedName>
        <fullName evidence="10">Uncharacterized protein</fullName>
    </submittedName>
</protein>
<keyword evidence="5 7" id="KW-1133">Transmembrane helix</keyword>
<keyword evidence="6 7" id="KW-0472">Membrane</keyword>
<reference evidence="10" key="1">
    <citation type="journal article" date="2015" name="Nature">
        <title>Complex archaea that bridge the gap between prokaryotes and eukaryotes.</title>
        <authorList>
            <person name="Spang A."/>
            <person name="Saw J.H."/>
            <person name="Jorgensen S.L."/>
            <person name="Zaremba-Niedzwiedzka K."/>
            <person name="Martijn J."/>
            <person name="Lind A.E."/>
            <person name="van Eijk R."/>
            <person name="Schleper C."/>
            <person name="Guy L."/>
            <person name="Ettema T.J."/>
        </authorList>
    </citation>
    <scope>NUCLEOTIDE SEQUENCE</scope>
</reference>
<feature type="transmembrane region" description="Helical" evidence="7">
    <location>
        <begin position="37"/>
        <end position="60"/>
    </location>
</feature>
<dbReference type="NCBIfam" id="NF006583">
    <property type="entry name" value="PRK09109.1"/>
    <property type="match status" value="1"/>
</dbReference>
<keyword evidence="4" id="KW-0283">Flagellar rotation</keyword>
<feature type="transmembrane region" description="Helical" evidence="7">
    <location>
        <begin position="189"/>
        <end position="211"/>
    </location>
</feature>
<evidence type="ECO:0000256" key="1">
    <source>
        <dbReference type="ARBA" id="ARBA00004651"/>
    </source>
</evidence>
<keyword evidence="3 7" id="KW-0812">Transmembrane</keyword>
<dbReference type="AlphaFoldDB" id="A0A0F9QZX7"/>
<accession>A0A0F9QZX7</accession>
<proteinExistence type="predicted"/>
<feature type="domain" description="Motility protein A N-terminal" evidence="9">
    <location>
        <begin position="17"/>
        <end position="90"/>
    </location>
</feature>
<name>A0A0F9QZX7_9ZZZZ</name>
<keyword evidence="2" id="KW-1003">Cell membrane</keyword>
<evidence type="ECO:0000256" key="4">
    <source>
        <dbReference type="ARBA" id="ARBA00022779"/>
    </source>
</evidence>
<evidence type="ECO:0000256" key="3">
    <source>
        <dbReference type="ARBA" id="ARBA00022692"/>
    </source>
</evidence>
<dbReference type="PANTHER" id="PTHR30433:SF3">
    <property type="entry name" value="MOTILITY PROTEIN A"/>
    <property type="match status" value="1"/>
</dbReference>
<dbReference type="InterPro" id="IPR047055">
    <property type="entry name" value="MotA-like"/>
</dbReference>
<gene>
    <name evidence="10" type="ORF">LCGC14_0713080</name>
</gene>
<evidence type="ECO:0000256" key="6">
    <source>
        <dbReference type="ARBA" id="ARBA00023136"/>
    </source>
</evidence>
<dbReference type="EMBL" id="LAZR01001579">
    <property type="protein sequence ID" value="KKN42457.1"/>
    <property type="molecule type" value="Genomic_DNA"/>
</dbReference>